<keyword evidence="3" id="KW-0255">Endonuclease</keyword>
<evidence type="ECO:0000313" key="9">
    <source>
        <dbReference type="Proteomes" id="UP000036932"/>
    </source>
</evidence>
<dbReference type="EMBL" id="LIUT01000001">
    <property type="protein sequence ID" value="KOR88534.1"/>
    <property type="molecule type" value="Genomic_DNA"/>
</dbReference>
<dbReference type="GO" id="GO:0004521">
    <property type="term" value="F:RNA endonuclease activity"/>
    <property type="evidence" value="ECO:0007669"/>
    <property type="project" value="InterPro"/>
</dbReference>
<evidence type="ECO:0000313" key="8">
    <source>
        <dbReference type="EMBL" id="KOR88534.1"/>
    </source>
</evidence>
<feature type="domain" description="Endoribonuclease YicC-like C-terminal" evidence="7">
    <location>
        <begin position="177"/>
        <end position="295"/>
    </location>
</feature>
<dbReference type="PANTHER" id="PTHR30636">
    <property type="entry name" value="UPF0701 PROTEIN YICC"/>
    <property type="match status" value="1"/>
</dbReference>
<evidence type="ECO:0000256" key="2">
    <source>
        <dbReference type="ARBA" id="ARBA00022722"/>
    </source>
</evidence>
<dbReference type="OrthoDB" id="9771229at2"/>
<dbReference type="PANTHER" id="PTHR30636:SF3">
    <property type="entry name" value="UPF0701 PROTEIN YICC"/>
    <property type="match status" value="1"/>
</dbReference>
<dbReference type="InterPro" id="IPR005229">
    <property type="entry name" value="YicC/YloC-like"/>
</dbReference>
<reference evidence="9" key="1">
    <citation type="submission" date="2015-08" db="EMBL/GenBank/DDBJ databases">
        <title>Genome sequencing project for genomic taxonomy and phylogenomics of Bacillus-like bacteria.</title>
        <authorList>
            <person name="Liu B."/>
            <person name="Wang J."/>
            <person name="Zhu Y."/>
            <person name="Liu G."/>
            <person name="Chen Q."/>
            <person name="Chen Z."/>
            <person name="Lan J."/>
            <person name="Che J."/>
            <person name="Ge C."/>
            <person name="Shi H."/>
            <person name="Pan Z."/>
            <person name="Liu X."/>
        </authorList>
    </citation>
    <scope>NUCLEOTIDE SEQUENCE [LARGE SCALE GENOMIC DNA]</scope>
    <source>
        <strain evidence="9">FJAT-22460</strain>
    </source>
</reference>
<protein>
    <submittedName>
        <fullName evidence="8">Stress-induced protein</fullName>
    </submittedName>
</protein>
<dbReference type="Pfam" id="PF03755">
    <property type="entry name" value="YicC-like_N"/>
    <property type="match status" value="1"/>
</dbReference>
<keyword evidence="4" id="KW-0378">Hydrolase</keyword>
<evidence type="ECO:0000259" key="7">
    <source>
        <dbReference type="Pfam" id="PF08340"/>
    </source>
</evidence>
<dbReference type="NCBIfam" id="TIGR00255">
    <property type="entry name" value="YicC/YloC family endoribonuclease"/>
    <property type="match status" value="1"/>
</dbReference>
<comment type="similarity">
    <text evidence="5">Belongs to the YicC/YloC family.</text>
</comment>
<comment type="caution">
    <text evidence="8">The sequence shown here is derived from an EMBL/GenBank/DDBJ whole genome shotgun (WGS) entry which is preliminary data.</text>
</comment>
<gene>
    <name evidence="8" type="ORF">AM231_04795</name>
</gene>
<evidence type="ECO:0000256" key="4">
    <source>
        <dbReference type="ARBA" id="ARBA00022801"/>
    </source>
</evidence>
<feature type="domain" description="Endoribonuclease YicC-like N-terminal" evidence="6">
    <location>
        <begin position="4"/>
        <end position="158"/>
    </location>
</feature>
<dbReference type="Proteomes" id="UP000036932">
    <property type="component" value="Unassembled WGS sequence"/>
</dbReference>
<organism evidence="8 9">
    <name type="scientific">Paenibacillus solani</name>
    <dbReference type="NCBI Taxonomy" id="1705565"/>
    <lineage>
        <taxon>Bacteria</taxon>
        <taxon>Bacillati</taxon>
        <taxon>Bacillota</taxon>
        <taxon>Bacilli</taxon>
        <taxon>Bacillales</taxon>
        <taxon>Paenibacillaceae</taxon>
        <taxon>Paenibacillus</taxon>
    </lineage>
</organism>
<keyword evidence="2" id="KW-0540">Nuclease</keyword>
<evidence type="ECO:0000256" key="1">
    <source>
        <dbReference type="ARBA" id="ARBA00001968"/>
    </source>
</evidence>
<dbReference type="RefSeq" id="WP_053488970.1">
    <property type="nucleotide sequence ID" value="NZ_LIUT01000001.1"/>
</dbReference>
<sequence length="295" mass="33524">MSLSMTGYGQSAVDLQGYNISFEVKSVNHRYCEIAIRMPREWACFEDSLRKAVQSRIGRGRIDVYINKENNGESTSAVLNHAMVQAYLQAAEDLKSYGIKGDLAVRDILSLPDVLVSPSGFSMDEAQQKIWNDALLQGLEQALDGLLQMRSREGAFLARDIEQRLGRLELLHQEMTELAPEVPNEYRKRLRQRIESLDDGSLAVDEHIFGLEVALFAERSNVEEELIRLRSHFEQCRGLLHQEGPVGRKLDFLIQEMNREVNTIGSKANHLTLVNRVVEMKAELEKIREQAANVE</sequence>
<dbReference type="GO" id="GO:0016787">
    <property type="term" value="F:hydrolase activity"/>
    <property type="evidence" value="ECO:0007669"/>
    <property type="project" value="UniProtKB-KW"/>
</dbReference>
<keyword evidence="9" id="KW-1185">Reference proteome</keyword>
<evidence type="ECO:0000256" key="5">
    <source>
        <dbReference type="ARBA" id="ARBA00035648"/>
    </source>
</evidence>
<dbReference type="AlphaFoldDB" id="A0A0M1P399"/>
<accession>A0A0M1P399</accession>
<proteinExistence type="inferred from homology"/>
<evidence type="ECO:0000256" key="3">
    <source>
        <dbReference type="ARBA" id="ARBA00022759"/>
    </source>
</evidence>
<comment type="cofactor">
    <cofactor evidence="1">
        <name>a divalent metal cation</name>
        <dbReference type="ChEBI" id="CHEBI:60240"/>
    </cofactor>
</comment>
<dbReference type="PATRIC" id="fig|1705565.3.peg.2846"/>
<evidence type="ECO:0000259" key="6">
    <source>
        <dbReference type="Pfam" id="PF03755"/>
    </source>
</evidence>
<name>A0A0M1P399_9BACL</name>
<dbReference type="InterPro" id="IPR013551">
    <property type="entry name" value="YicC-like_C"/>
</dbReference>
<dbReference type="InterPro" id="IPR013527">
    <property type="entry name" value="YicC-like_N"/>
</dbReference>
<dbReference type="Pfam" id="PF08340">
    <property type="entry name" value="YicC-like_C"/>
    <property type="match status" value="1"/>
</dbReference>